<sequence length="407" mass="45267">MPPPRPQDYAVAHFYHGIDNDPRFQGVGPAPVNEERQGDQPQAAPQSEVAKVDVEIPLNTSIPGAVVTTRAMSFPENILPADFISQLIHFMGLEKDSAKLGYKFHNEKKGDPAHELESEEDVRMAFQSFFTLQKRAISRKVLIQVKNLAPAPPPLAASSSKKRKQEQVQSEAEAKPELTGCKKELEILQSRLTCSVRGHRGENRWCYVDPKDPQNHHYLGIRELTLWAREAHNNGTDLSSEGFVLPNCSEFDKFREDKHSDAKRRKKDKAAPTVTIDAINLPPVTVNIPASQQSGYTPLTRDTHNTPTKRKVQRWADADDYDSDGGVTPISDILHALHRKMPASNFPQYEQKLKDEGIDYACNAVGLDSAFFASTVGMKKGAIGPFLRELRKGAAKKAAKDVIEVSD</sequence>
<evidence type="ECO:0000256" key="1">
    <source>
        <dbReference type="SAM" id="MobiDB-lite"/>
    </source>
</evidence>
<dbReference type="OrthoDB" id="2677451at2759"/>
<name>A0A4V2MVM3_9APHY</name>
<comment type="caution">
    <text evidence="2">The sequence shown here is derived from an EMBL/GenBank/DDBJ whole genome shotgun (WGS) entry which is preliminary data.</text>
</comment>
<organism evidence="2 3">
    <name type="scientific">Steccherinum ochraceum</name>
    <dbReference type="NCBI Taxonomy" id="92696"/>
    <lineage>
        <taxon>Eukaryota</taxon>
        <taxon>Fungi</taxon>
        <taxon>Dikarya</taxon>
        <taxon>Basidiomycota</taxon>
        <taxon>Agaricomycotina</taxon>
        <taxon>Agaricomycetes</taxon>
        <taxon>Polyporales</taxon>
        <taxon>Steccherinaceae</taxon>
        <taxon>Steccherinum</taxon>
    </lineage>
</organism>
<dbReference type="EMBL" id="RWJN01000362">
    <property type="protein sequence ID" value="TCD62547.1"/>
    <property type="molecule type" value="Genomic_DNA"/>
</dbReference>
<accession>A0A4V2MVM3</accession>
<reference evidence="2 3" key="1">
    <citation type="submission" date="2018-11" db="EMBL/GenBank/DDBJ databases">
        <title>Genome assembly of Steccherinum ochraceum LE-BIN_3174, the white-rot fungus of the Steccherinaceae family (The Residual Polyporoid clade, Polyporales, Basidiomycota).</title>
        <authorList>
            <person name="Fedorova T.V."/>
            <person name="Glazunova O.A."/>
            <person name="Landesman E.O."/>
            <person name="Moiseenko K.V."/>
            <person name="Psurtseva N.V."/>
            <person name="Savinova O.S."/>
            <person name="Shakhova N.V."/>
            <person name="Tyazhelova T.V."/>
            <person name="Vasina D.V."/>
        </authorList>
    </citation>
    <scope>NUCLEOTIDE SEQUENCE [LARGE SCALE GENOMIC DNA]</scope>
    <source>
        <strain evidence="2 3">LE-BIN_3174</strain>
    </source>
</reference>
<feature type="region of interest" description="Disordered" evidence="1">
    <location>
        <begin position="287"/>
        <end position="314"/>
    </location>
</feature>
<keyword evidence="3" id="KW-1185">Reference proteome</keyword>
<feature type="region of interest" description="Disordered" evidence="1">
    <location>
        <begin position="22"/>
        <end position="48"/>
    </location>
</feature>
<proteinExistence type="predicted"/>
<dbReference type="Proteomes" id="UP000292702">
    <property type="component" value="Unassembled WGS sequence"/>
</dbReference>
<protein>
    <submittedName>
        <fullName evidence="2">Uncharacterized protein</fullName>
    </submittedName>
</protein>
<evidence type="ECO:0000313" key="2">
    <source>
        <dbReference type="EMBL" id="TCD62547.1"/>
    </source>
</evidence>
<feature type="region of interest" description="Disordered" evidence="1">
    <location>
        <begin position="153"/>
        <end position="176"/>
    </location>
</feature>
<evidence type="ECO:0000313" key="3">
    <source>
        <dbReference type="Proteomes" id="UP000292702"/>
    </source>
</evidence>
<gene>
    <name evidence="2" type="ORF">EIP91_006752</name>
</gene>
<feature type="compositionally biased region" description="Polar residues" evidence="1">
    <location>
        <begin position="288"/>
        <end position="297"/>
    </location>
</feature>
<dbReference type="AlphaFoldDB" id="A0A4V2MVM3"/>